<feature type="transmembrane region" description="Helical" evidence="1">
    <location>
        <begin position="211"/>
        <end position="230"/>
    </location>
</feature>
<dbReference type="Pfam" id="PF13231">
    <property type="entry name" value="PMT_2"/>
    <property type="match status" value="1"/>
</dbReference>
<keyword evidence="1" id="KW-1133">Transmembrane helix</keyword>
<feature type="transmembrane region" description="Helical" evidence="1">
    <location>
        <begin position="324"/>
        <end position="341"/>
    </location>
</feature>
<gene>
    <name evidence="3" type="ORF">A3D78_01410</name>
</gene>
<dbReference type="STRING" id="1798383.A3D78_01410"/>
<feature type="transmembrane region" description="Helical" evidence="1">
    <location>
        <begin position="163"/>
        <end position="191"/>
    </location>
</feature>
<keyword evidence="1" id="KW-0472">Membrane</keyword>
<evidence type="ECO:0000313" key="4">
    <source>
        <dbReference type="Proteomes" id="UP000176253"/>
    </source>
</evidence>
<evidence type="ECO:0000313" key="3">
    <source>
        <dbReference type="EMBL" id="OGG16736.1"/>
    </source>
</evidence>
<dbReference type="InterPro" id="IPR038731">
    <property type="entry name" value="RgtA/B/C-like"/>
</dbReference>
<feature type="transmembrane region" description="Helical" evidence="1">
    <location>
        <begin position="15"/>
        <end position="34"/>
    </location>
</feature>
<accession>A0A1F5ZW67</accession>
<feature type="transmembrane region" description="Helical" evidence="1">
    <location>
        <begin position="291"/>
        <end position="312"/>
    </location>
</feature>
<keyword evidence="1" id="KW-0812">Transmembrane</keyword>
<dbReference type="Proteomes" id="UP000176253">
    <property type="component" value="Unassembled WGS sequence"/>
</dbReference>
<organism evidence="3 4">
    <name type="scientific">Candidatus Gottesmanbacteria bacterium RIFCSPHIGHO2_02_FULL_39_14</name>
    <dbReference type="NCBI Taxonomy" id="1798383"/>
    <lineage>
        <taxon>Bacteria</taxon>
        <taxon>Candidatus Gottesmaniibacteriota</taxon>
    </lineage>
</organism>
<sequence>MDKKLLKIIRQQTDLISLFAVFIFTVGFFLRLIAAVEYPLWLDEASYYFISQSKVFDILSLRHWNVSQPPLYTLILHFWQLINNSELFLRLPSLFFSAVALILAYLLGKNLVNRLFGLIILTVFSFSNFLITLSWQANVYSLVIMFVMISMYLYFIKLKDKHTAFFLIILNILGMLSDYSFVWLILSLIIFELANYFFIYHRKKYFFHDRYYKLLVLFTTCIFIFLWILITMNKIPAALALANWFTGEEMVQNALTSFVGISNLIDGKTLLYLILMISGSIPGIFNSNKKIKLFFIFILISILFPFISAYLFSIWIQPIFLARHLNVIAIALLIGLSYFIFLYRNLITIIMLSVYIFLSLSGFNDLTKIGIFKFNWRETSNLIYENIIEDSRADNIFLEAQNKEYNFQPLRYYLSQGKRIKNRSISGKLYFPNYIQDYEDILNYSRKDIKYNIWLFDFTYDNVHLLEFSERFDCLRKTSYSAPDAYFIKCEL</sequence>
<feature type="transmembrane region" description="Helical" evidence="1">
    <location>
        <begin position="115"/>
        <end position="133"/>
    </location>
</feature>
<dbReference type="AlphaFoldDB" id="A0A1F5ZW67"/>
<comment type="caution">
    <text evidence="3">The sequence shown here is derived from an EMBL/GenBank/DDBJ whole genome shotgun (WGS) entry which is preliminary data.</text>
</comment>
<feature type="transmembrane region" description="Helical" evidence="1">
    <location>
        <begin position="139"/>
        <end position="156"/>
    </location>
</feature>
<feature type="domain" description="Glycosyltransferase RgtA/B/C/D-like" evidence="2">
    <location>
        <begin position="68"/>
        <end position="224"/>
    </location>
</feature>
<evidence type="ECO:0000259" key="2">
    <source>
        <dbReference type="Pfam" id="PF13231"/>
    </source>
</evidence>
<proteinExistence type="predicted"/>
<feature type="transmembrane region" description="Helical" evidence="1">
    <location>
        <begin position="87"/>
        <end position="108"/>
    </location>
</feature>
<dbReference type="EMBL" id="MFJM01000053">
    <property type="protein sequence ID" value="OGG16736.1"/>
    <property type="molecule type" value="Genomic_DNA"/>
</dbReference>
<evidence type="ECO:0000256" key="1">
    <source>
        <dbReference type="SAM" id="Phobius"/>
    </source>
</evidence>
<feature type="transmembrane region" description="Helical" evidence="1">
    <location>
        <begin position="347"/>
        <end position="367"/>
    </location>
</feature>
<reference evidence="3 4" key="1">
    <citation type="journal article" date="2016" name="Nat. Commun.">
        <title>Thousands of microbial genomes shed light on interconnected biogeochemical processes in an aquifer system.</title>
        <authorList>
            <person name="Anantharaman K."/>
            <person name="Brown C.T."/>
            <person name="Hug L.A."/>
            <person name="Sharon I."/>
            <person name="Castelle C.J."/>
            <person name="Probst A.J."/>
            <person name="Thomas B.C."/>
            <person name="Singh A."/>
            <person name="Wilkins M.J."/>
            <person name="Karaoz U."/>
            <person name="Brodie E.L."/>
            <person name="Williams K.H."/>
            <person name="Hubbard S.S."/>
            <person name="Banfield J.F."/>
        </authorList>
    </citation>
    <scope>NUCLEOTIDE SEQUENCE [LARGE SCALE GENOMIC DNA]</scope>
</reference>
<feature type="transmembrane region" description="Helical" evidence="1">
    <location>
        <begin position="269"/>
        <end position="285"/>
    </location>
</feature>
<protein>
    <recommendedName>
        <fullName evidence="2">Glycosyltransferase RgtA/B/C/D-like domain-containing protein</fullName>
    </recommendedName>
</protein>
<name>A0A1F5ZW67_9BACT</name>